<dbReference type="GO" id="GO:0042645">
    <property type="term" value="C:mitochondrial nucleoid"/>
    <property type="evidence" value="ECO:0007669"/>
    <property type="project" value="TreeGrafter"/>
</dbReference>
<dbReference type="EMBL" id="JAZGQO010000002">
    <property type="protein sequence ID" value="KAK6192230.1"/>
    <property type="molecule type" value="Genomic_DNA"/>
</dbReference>
<sequence length="336" mass="38657">MALVLRKVVNIFVAAHSNPVCHRYLSTRLAKVGLLETPKDHGKSYETGQLFLHKVFGYRGIVLFPWLARVYDRDTATKTEEKSVDEQTTSIGKEVKGKNHLHYQVLIDSRDSPHIRTQTEAVTFLSNPDDTRTLYTIPGLDHVAHEDILPYMSVERSPIEHDLFDQFLVHDPESSTASPSFMTSKTLRVWQDKIQPWLQLSDVHRETTENIRVTVIPFFMGCRETKIYWWRYCVRLENIGEETVQLRERHWRIFSLSGTLETVRARGVGGHEPILSAEQPAFQYSSHIALQAPSGHMWGTFKMERRDGTSFDCKIPPFSLESKSEEINNPNDFLGS</sequence>
<dbReference type="PANTHER" id="PTHR14289">
    <property type="entry name" value="F-BOX ONLY PROTEIN 3"/>
    <property type="match status" value="1"/>
</dbReference>
<dbReference type="InterPro" id="IPR036767">
    <property type="entry name" value="ApaG_sf"/>
</dbReference>
<dbReference type="Pfam" id="PF08755">
    <property type="entry name" value="YccV-like"/>
    <property type="match status" value="1"/>
</dbReference>
<accession>A0AAN8Q5P6</accession>
<gene>
    <name evidence="2" type="ORF">SNE40_003736</name>
</gene>
<keyword evidence="3" id="KW-1185">Reference proteome</keyword>
<dbReference type="AlphaFoldDB" id="A0AAN8Q5P6"/>
<dbReference type="GO" id="GO:0003677">
    <property type="term" value="F:DNA binding"/>
    <property type="evidence" value="ECO:0007669"/>
    <property type="project" value="InterPro"/>
</dbReference>
<dbReference type="InterPro" id="IPR011722">
    <property type="entry name" value="Hemimethylated_DNA-bd_dom"/>
</dbReference>
<comment type="caution">
    <text evidence="2">The sequence shown here is derived from an EMBL/GenBank/DDBJ whole genome shotgun (WGS) entry which is preliminary data.</text>
</comment>
<dbReference type="GO" id="GO:0070987">
    <property type="term" value="P:error-free translesion synthesis"/>
    <property type="evidence" value="ECO:0007669"/>
    <property type="project" value="TreeGrafter"/>
</dbReference>
<dbReference type="Pfam" id="PF04379">
    <property type="entry name" value="DUF525"/>
    <property type="match status" value="1"/>
</dbReference>
<organism evidence="2 3">
    <name type="scientific">Patella caerulea</name>
    <name type="common">Rayed Mediterranean limpet</name>
    <dbReference type="NCBI Taxonomy" id="87958"/>
    <lineage>
        <taxon>Eukaryota</taxon>
        <taxon>Metazoa</taxon>
        <taxon>Spiralia</taxon>
        <taxon>Lophotrochozoa</taxon>
        <taxon>Mollusca</taxon>
        <taxon>Gastropoda</taxon>
        <taxon>Patellogastropoda</taxon>
        <taxon>Patelloidea</taxon>
        <taxon>Patellidae</taxon>
        <taxon>Patella</taxon>
    </lineage>
</organism>
<evidence type="ECO:0000313" key="3">
    <source>
        <dbReference type="Proteomes" id="UP001347796"/>
    </source>
</evidence>
<dbReference type="GO" id="GO:0005634">
    <property type="term" value="C:nucleus"/>
    <property type="evidence" value="ECO:0007669"/>
    <property type="project" value="TreeGrafter"/>
</dbReference>
<dbReference type="InterPro" id="IPR007474">
    <property type="entry name" value="ApaG_domain"/>
</dbReference>
<dbReference type="SUPFAM" id="SSF141255">
    <property type="entry name" value="YccV-like"/>
    <property type="match status" value="1"/>
</dbReference>
<evidence type="ECO:0000313" key="2">
    <source>
        <dbReference type="EMBL" id="KAK6192230.1"/>
    </source>
</evidence>
<name>A0AAN8Q5P6_PATCE</name>
<dbReference type="Proteomes" id="UP001347796">
    <property type="component" value="Unassembled WGS sequence"/>
</dbReference>
<evidence type="ECO:0000259" key="1">
    <source>
        <dbReference type="PROSITE" id="PS51087"/>
    </source>
</evidence>
<dbReference type="InterPro" id="IPR036623">
    <property type="entry name" value="Hemimethylated_DNA-bd_sf"/>
</dbReference>
<dbReference type="Gene3D" id="2.60.40.1470">
    <property type="entry name" value="ApaG domain"/>
    <property type="match status" value="1"/>
</dbReference>
<reference evidence="2 3" key="1">
    <citation type="submission" date="2024-01" db="EMBL/GenBank/DDBJ databases">
        <title>The genome of the rayed Mediterranean limpet Patella caerulea (Linnaeus, 1758).</title>
        <authorList>
            <person name="Anh-Thu Weber A."/>
            <person name="Halstead-Nussloch G."/>
        </authorList>
    </citation>
    <scope>NUCLEOTIDE SEQUENCE [LARGE SCALE GENOMIC DNA]</scope>
    <source>
        <strain evidence="2">AATW-2023a</strain>
        <tissue evidence="2">Whole specimen</tissue>
    </source>
</reference>
<dbReference type="SUPFAM" id="SSF110069">
    <property type="entry name" value="ApaG-like"/>
    <property type="match status" value="1"/>
</dbReference>
<dbReference type="PROSITE" id="PS51087">
    <property type="entry name" value="APAG"/>
    <property type="match status" value="1"/>
</dbReference>
<feature type="domain" description="ApaG" evidence="1">
    <location>
        <begin position="205"/>
        <end position="327"/>
    </location>
</feature>
<dbReference type="SMART" id="SM00992">
    <property type="entry name" value="YccV-like"/>
    <property type="match status" value="1"/>
</dbReference>
<dbReference type="PANTHER" id="PTHR14289:SF16">
    <property type="entry name" value="POLYMERASE DELTA-INTERACTING PROTEIN 2"/>
    <property type="match status" value="1"/>
</dbReference>
<proteinExistence type="predicted"/>
<protein>
    <recommendedName>
        <fullName evidence="1">ApaG domain-containing protein</fullName>
    </recommendedName>
</protein>